<dbReference type="InterPro" id="IPR005123">
    <property type="entry name" value="Oxoglu/Fe-dep_dioxygenase_dom"/>
</dbReference>
<evidence type="ECO:0000256" key="2">
    <source>
        <dbReference type="ARBA" id="ARBA00022723"/>
    </source>
</evidence>
<evidence type="ECO:0000259" key="6">
    <source>
        <dbReference type="PROSITE" id="PS51471"/>
    </source>
</evidence>
<dbReference type="InterPro" id="IPR044861">
    <property type="entry name" value="IPNS-like_FE2OG_OXY"/>
</dbReference>
<keyword evidence="4 5" id="KW-0408">Iron</keyword>
<feature type="domain" description="Fe2OG dioxygenase" evidence="6">
    <location>
        <begin position="210"/>
        <end position="310"/>
    </location>
</feature>
<reference evidence="7 8" key="1">
    <citation type="journal article" date="2019" name="Nat. Plants">
        <title>Stout camphor tree genome fills gaps in understanding of flowering plant genome evolution.</title>
        <authorList>
            <person name="Chaw S.M."/>
            <person name="Liu Y.C."/>
            <person name="Wu Y.W."/>
            <person name="Wang H.Y."/>
            <person name="Lin C.I."/>
            <person name="Wu C.S."/>
            <person name="Ke H.M."/>
            <person name="Chang L.Y."/>
            <person name="Hsu C.Y."/>
            <person name="Yang H.T."/>
            <person name="Sudianto E."/>
            <person name="Hsu M.H."/>
            <person name="Wu K.P."/>
            <person name="Wang L.N."/>
            <person name="Leebens-Mack J.H."/>
            <person name="Tsai I.J."/>
        </authorList>
    </citation>
    <scope>NUCLEOTIDE SEQUENCE [LARGE SCALE GENOMIC DNA]</scope>
    <source>
        <strain evidence="8">cv. Chaw 1501</strain>
        <tissue evidence="7">Young leaves</tissue>
    </source>
</reference>
<dbReference type="GO" id="GO:0046872">
    <property type="term" value="F:metal ion binding"/>
    <property type="evidence" value="ECO:0007669"/>
    <property type="project" value="UniProtKB-KW"/>
</dbReference>
<evidence type="ECO:0000313" key="8">
    <source>
        <dbReference type="Proteomes" id="UP000283530"/>
    </source>
</evidence>
<evidence type="ECO:0000256" key="3">
    <source>
        <dbReference type="ARBA" id="ARBA00023002"/>
    </source>
</evidence>
<protein>
    <submittedName>
        <fullName evidence="7">Senescence-related protein</fullName>
    </submittedName>
</protein>
<dbReference type="EMBL" id="QPKB01000012">
    <property type="protein sequence ID" value="RWR96131.1"/>
    <property type="molecule type" value="Genomic_DNA"/>
</dbReference>
<dbReference type="InterPro" id="IPR050295">
    <property type="entry name" value="Plant_2OG-oxidoreductases"/>
</dbReference>
<dbReference type="SUPFAM" id="SSF51197">
    <property type="entry name" value="Clavaminate synthase-like"/>
    <property type="match status" value="1"/>
</dbReference>
<dbReference type="FunFam" id="2.60.120.330:FF:000001">
    <property type="entry name" value="Protein SRG1"/>
    <property type="match status" value="1"/>
</dbReference>
<dbReference type="InterPro" id="IPR027443">
    <property type="entry name" value="IPNS-like_sf"/>
</dbReference>
<comment type="similarity">
    <text evidence="1 5">Belongs to the iron/ascorbate-dependent oxidoreductase family.</text>
</comment>
<dbReference type="STRING" id="337451.A0A3S3R6J0"/>
<dbReference type="OrthoDB" id="288590at2759"/>
<dbReference type="Proteomes" id="UP000283530">
    <property type="component" value="Unassembled WGS sequence"/>
</dbReference>
<dbReference type="Pfam" id="PF14226">
    <property type="entry name" value="DIOX_N"/>
    <property type="match status" value="1"/>
</dbReference>
<keyword evidence="2 5" id="KW-0479">Metal-binding</keyword>
<dbReference type="AlphaFoldDB" id="A0A3S3R6J0"/>
<name>A0A3S3R6J0_9MAGN</name>
<keyword evidence="8" id="KW-1185">Reference proteome</keyword>
<evidence type="ECO:0000256" key="4">
    <source>
        <dbReference type="ARBA" id="ARBA00023004"/>
    </source>
</evidence>
<dbReference type="InterPro" id="IPR026992">
    <property type="entry name" value="DIOX_N"/>
</dbReference>
<evidence type="ECO:0000313" key="7">
    <source>
        <dbReference type="EMBL" id="RWR96131.1"/>
    </source>
</evidence>
<evidence type="ECO:0000256" key="5">
    <source>
        <dbReference type="RuleBase" id="RU003682"/>
    </source>
</evidence>
<dbReference type="Gene3D" id="2.60.120.330">
    <property type="entry name" value="B-lactam Antibiotic, Isopenicillin N Synthase, Chain"/>
    <property type="match status" value="1"/>
</dbReference>
<organism evidence="7 8">
    <name type="scientific">Cinnamomum micranthum f. kanehirae</name>
    <dbReference type="NCBI Taxonomy" id="337451"/>
    <lineage>
        <taxon>Eukaryota</taxon>
        <taxon>Viridiplantae</taxon>
        <taxon>Streptophyta</taxon>
        <taxon>Embryophyta</taxon>
        <taxon>Tracheophyta</taxon>
        <taxon>Spermatophyta</taxon>
        <taxon>Magnoliopsida</taxon>
        <taxon>Magnoliidae</taxon>
        <taxon>Laurales</taxon>
        <taxon>Lauraceae</taxon>
        <taxon>Cinnamomum</taxon>
    </lineage>
</organism>
<dbReference type="GO" id="GO:0016491">
    <property type="term" value="F:oxidoreductase activity"/>
    <property type="evidence" value="ECO:0007669"/>
    <property type="project" value="UniProtKB-KW"/>
</dbReference>
<dbReference type="PROSITE" id="PS51471">
    <property type="entry name" value="FE2OG_OXY"/>
    <property type="match status" value="1"/>
</dbReference>
<dbReference type="Pfam" id="PF03171">
    <property type="entry name" value="2OG-FeII_Oxy"/>
    <property type="match status" value="1"/>
</dbReference>
<sequence>MHRVMESPKMVTLGSSILVPSVQELAKENMINVPPRYLRPDQDPPLINSPLPSISIPIIDMDKLLQQESSAAELERLHSACKEWGFFQLVNHGVSSSLVENMKYEIQNFFKLPLEEKKRFWQQPGDLEGFGQIFVVSEEQKLDWGDMFYLTTLPHHMKKCRLFDHLPLSFRETMEAYSLEMDKLAMSTLGFMARALGMKAEEIRELFDEGFQSMRMNYYPPCPQPESAIGLAPHSDASGITILLQVNEVEGLQIRKEGMWIPVIPLPNAFTINVGDIMEIVSNGLYRSIEHRATVNSVRERLSVATFHSARMTAVIGPSPSLINLESPALFRSEHAEKYFKNFFARKLLGKSNLDFMRIDYEEGNSTAS</sequence>
<comment type="caution">
    <text evidence="7">The sequence shown here is derived from an EMBL/GenBank/DDBJ whole genome shotgun (WGS) entry which is preliminary data.</text>
</comment>
<evidence type="ECO:0000256" key="1">
    <source>
        <dbReference type="ARBA" id="ARBA00008056"/>
    </source>
</evidence>
<dbReference type="PANTHER" id="PTHR47991">
    <property type="entry name" value="OXOGLUTARATE/IRON-DEPENDENT DIOXYGENASE"/>
    <property type="match status" value="1"/>
</dbReference>
<proteinExistence type="inferred from homology"/>
<keyword evidence="3 5" id="KW-0560">Oxidoreductase</keyword>
<accession>A0A3S3R6J0</accession>
<gene>
    <name evidence="7" type="ORF">CKAN_02549800</name>
</gene>